<reference evidence="1" key="1">
    <citation type="submission" date="2016-03" db="EMBL/GenBank/DDBJ databases">
        <title>Draft genome sequence of Rosellinia necatrix.</title>
        <authorList>
            <person name="Kanematsu S."/>
        </authorList>
    </citation>
    <scope>NUCLEOTIDE SEQUENCE [LARGE SCALE GENOMIC DNA]</scope>
    <source>
        <strain evidence="1">W97</strain>
    </source>
</reference>
<evidence type="ECO:0000313" key="1">
    <source>
        <dbReference type="EMBL" id="GAW26284.1"/>
    </source>
</evidence>
<protein>
    <submittedName>
        <fullName evidence="1">Uncharacterized protein</fullName>
    </submittedName>
</protein>
<dbReference type="Proteomes" id="UP000054516">
    <property type="component" value="Unassembled WGS sequence"/>
</dbReference>
<accession>A0A1S8A853</accession>
<keyword evidence="2" id="KW-1185">Reference proteome</keyword>
<name>A0A1S8A853_ROSNE</name>
<gene>
    <name evidence="1" type="ORF">SAMD00023353_2601340</name>
</gene>
<evidence type="ECO:0000313" key="2">
    <source>
        <dbReference type="Proteomes" id="UP000054516"/>
    </source>
</evidence>
<dbReference type="EMBL" id="DF977471">
    <property type="protein sequence ID" value="GAW26284.1"/>
    <property type="molecule type" value="Genomic_DNA"/>
</dbReference>
<dbReference type="AlphaFoldDB" id="A0A1S8A853"/>
<proteinExistence type="predicted"/>
<sequence length="70" mass="7772">MLLQLGHRLHPFLVAKETACCMPTSCGQVPAWAAFRQILHVLDRHARQAAMSGPWYRAGGTKAPQALFEQ</sequence>
<organism evidence="1">
    <name type="scientific">Rosellinia necatrix</name>
    <name type="common">White root-rot fungus</name>
    <dbReference type="NCBI Taxonomy" id="77044"/>
    <lineage>
        <taxon>Eukaryota</taxon>
        <taxon>Fungi</taxon>
        <taxon>Dikarya</taxon>
        <taxon>Ascomycota</taxon>
        <taxon>Pezizomycotina</taxon>
        <taxon>Sordariomycetes</taxon>
        <taxon>Xylariomycetidae</taxon>
        <taxon>Xylariales</taxon>
        <taxon>Xylariaceae</taxon>
        <taxon>Rosellinia</taxon>
    </lineage>
</organism>